<evidence type="ECO:0000259" key="2">
    <source>
        <dbReference type="Pfam" id="PF01051"/>
    </source>
</evidence>
<proteinExistence type="inferred from homology"/>
<dbReference type="InterPro" id="IPR036388">
    <property type="entry name" value="WH-like_DNA-bd_sf"/>
</dbReference>
<dbReference type="Proteomes" id="UP000041882">
    <property type="component" value="Unassembled WGS sequence"/>
</dbReference>
<keyword evidence="4" id="KW-1185">Reference proteome</keyword>
<dbReference type="GO" id="GO:0006270">
    <property type="term" value="P:DNA replication initiation"/>
    <property type="evidence" value="ECO:0007669"/>
    <property type="project" value="InterPro"/>
</dbReference>
<dbReference type="GO" id="GO:0003887">
    <property type="term" value="F:DNA-directed DNA polymerase activity"/>
    <property type="evidence" value="ECO:0007669"/>
    <property type="project" value="InterPro"/>
</dbReference>
<protein>
    <submittedName>
        <fullName evidence="3">Plasmid replication protein</fullName>
    </submittedName>
</protein>
<sequence>MESRSKLIVSQGNDLLEGAYNISRDEIRFLFLALTKIDSKIPQPDGLYTLYPAEFEKMFGVNKAHIHQSLKNAASSLGKKPIYTYEYNEKKKRIDRVERFWFSSIRYDESGVGADVTVRFSQDVALYLYELKKEFTQLKIDVIAKLTDSPFALRLYSWLIKYKNLSRCMNSEKVITTDAIDIEWMKERAGLAGKYKEYKFFKRDILEPAINVINAKTDISVLWQPIKQGRNIVSIKFSYVEEKNSLGCKPLRPRLPRRPKAIKGSAMEGEWASKCISIMSEFKKSLIAYDPNEKIAVSDLKKWVHWCEIIGDKYQMKVINAEIKERTK</sequence>
<dbReference type="SUPFAM" id="SSF46785">
    <property type="entry name" value="Winged helix' DNA-binding domain"/>
    <property type="match status" value="2"/>
</dbReference>
<comment type="similarity">
    <text evidence="1">Belongs to the initiator RepB protein family.</text>
</comment>
<evidence type="ECO:0000313" key="4">
    <source>
        <dbReference type="Proteomes" id="UP000041882"/>
    </source>
</evidence>
<dbReference type="InterPro" id="IPR000525">
    <property type="entry name" value="Initiator_Rep_WH1"/>
</dbReference>
<dbReference type="AlphaFoldDB" id="A0A0T9QZU8"/>
<dbReference type="Gene3D" id="1.10.10.10">
    <property type="entry name" value="Winged helix-like DNA-binding domain superfamily/Winged helix DNA-binding domain"/>
    <property type="match status" value="2"/>
</dbReference>
<name>A0A0T9QZU8_9GAMM</name>
<organism evidence="3 4">
    <name type="scientific">Yersinia thracica</name>
    <dbReference type="NCBI Taxonomy" id="2890319"/>
    <lineage>
        <taxon>Bacteria</taxon>
        <taxon>Pseudomonadati</taxon>
        <taxon>Pseudomonadota</taxon>
        <taxon>Gammaproteobacteria</taxon>
        <taxon>Enterobacterales</taxon>
        <taxon>Yersiniaceae</taxon>
        <taxon>Yersinia</taxon>
    </lineage>
</organism>
<reference evidence="4" key="1">
    <citation type="submission" date="2015-03" db="EMBL/GenBank/DDBJ databases">
        <authorList>
            <consortium name="Pathogen Informatics"/>
            <person name="Murphy D."/>
        </authorList>
    </citation>
    <scope>NUCLEOTIDE SEQUENCE [LARGE SCALE GENOMIC DNA]</scope>
    <source>
        <strain evidence="4">IP6945</strain>
    </source>
</reference>
<dbReference type="InterPro" id="IPR036390">
    <property type="entry name" value="WH_DNA-bd_sf"/>
</dbReference>
<dbReference type="RefSeq" id="WP_050116464.1">
    <property type="nucleotide sequence ID" value="NZ_CQAW01000029.1"/>
</dbReference>
<dbReference type="EMBL" id="CQAW01000029">
    <property type="protein sequence ID" value="CNI37143.1"/>
    <property type="molecule type" value="Genomic_DNA"/>
</dbReference>
<feature type="domain" description="Initiator Rep protein WH1" evidence="2">
    <location>
        <begin position="8"/>
        <end position="159"/>
    </location>
</feature>
<gene>
    <name evidence="3" type="primary">rep_2</name>
    <name evidence="3" type="ORF">ERS008472_03969</name>
</gene>
<evidence type="ECO:0000313" key="3">
    <source>
        <dbReference type="EMBL" id="CNI37143.1"/>
    </source>
</evidence>
<accession>A0A0T9QZU8</accession>
<dbReference type="Pfam" id="PF01051">
    <property type="entry name" value="Rep3_N"/>
    <property type="match status" value="1"/>
</dbReference>
<evidence type="ECO:0000256" key="1">
    <source>
        <dbReference type="ARBA" id="ARBA00038283"/>
    </source>
</evidence>
<dbReference type="Pfam" id="PF21205">
    <property type="entry name" value="Rep3_C"/>
    <property type="match status" value="1"/>
</dbReference>